<reference evidence="3" key="3">
    <citation type="journal article" date="2010" name="Genome Res.">
        <title>Population genomic sequencing of Coccidioides fungi reveals recent hybridization and transposon control.</title>
        <authorList>
            <person name="Neafsey D.E."/>
            <person name="Barker B.M."/>
            <person name="Sharpton T.J."/>
            <person name="Stajich J.E."/>
            <person name="Park D.J."/>
            <person name="Whiston E."/>
            <person name="Hung C.-Y."/>
            <person name="McMahan C."/>
            <person name="White J."/>
            <person name="Sykes S."/>
            <person name="Heiman D."/>
            <person name="Young S."/>
            <person name="Zeng Q."/>
            <person name="Abouelleil A."/>
            <person name="Aftuck L."/>
            <person name="Bessette D."/>
            <person name="Brown A."/>
            <person name="FitzGerald M."/>
            <person name="Lui A."/>
            <person name="Macdonald J.P."/>
            <person name="Priest M."/>
            <person name="Orbach M.J."/>
            <person name="Galgiani J.N."/>
            <person name="Kirkland T.N."/>
            <person name="Cole G.T."/>
            <person name="Birren B.W."/>
            <person name="Henn M.R."/>
            <person name="Taylor J.W."/>
            <person name="Rounsley S.D."/>
        </authorList>
    </citation>
    <scope>NUCLEOTIDE SEQUENCE [LARGE SCALE GENOMIC DNA]</scope>
    <source>
        <strain evidence="3">RMSCC 3488</strain>
    </source>
</reference>
<reference evidence="3" key="2">
    <citation type="journal article" date="2009" name="Genome Res.">
        <title>Comparative genomic analyses of the human fungal pathogens Coccidioides and their relatives.</title>
        <authorList>
            <person name="Sharpton T.J."/>
            <person name="Stajich J.E."/>
            <person name="Rounsley S.D."/>
            <person name="Gardner M.J."/>
            <person name="Wortman J.R."/>
            <person name="Jordar V.S."/>
            <person name="Maiti R."/>
            <person name="Kodira C.D."/>
            <person name="Neafsey D.E."/>
            <person name="Zeng Q."/>
            <person name="Hung C.-Y."/>
            <person name="McMahan C."/>
            <person name="Muszewska A."/>
            <person name="Grynberg M."/>
            <person name="Mandel M.A."/>
            <person name="Kellner E.M."/>
            <person name="Barker B.M."/>
            <person name="Galgiani J.N."/>
            <person name="Orbach M.J."/>
            <person name="Kirkland T.N."/>
            <person name="Cole G.T."/>
            <person name="Henn M.R."/>
            <person name="Birren B.W."/>
            <person name="Taylor J.W."/>
        </authorList>
    </citation>
    <scope>NUCLEOTIDE SEQUENCE [LARGE SCALE GENOMIC DNA]</scope>
    <source>
        <strain evidence="3">RMSCC 3488</strain>
    </source>
</reference>
<keyword evidence="1" id="KW-0472">Membrane</keyword>
<evidence type="ECO:0000256" key="1">
    <source>
        <dbReference type="SAM" id="Phobius"/>
    </source>
</evidence>
<feature type="transmembrane region" description="Helical" evidence="1">
    <location>
        <begin position="12"/>
        <end position="30"/>
    </location>
</feature>
<evidence type="ECO:0000313" key="2">
    <source>
        <dbReference type="EMBL" id="KMM70249.1"/>
    </source>
</evidence>
<reference evidence="2 3" key="1">
    <citation type="submission" date="2007-06" db="EMBL/GenBank/DDBJ databases">
        <title>The Genome Sequence of Coccidioides posadasii RMSCC_3488.</title>
        <authorList>
            <consortium name="Coccidioides Genome Resources Consortium"/>
            <consortium name="The Broad Institute Genome Sequencing Platform"/>
            <person name="Henn M.R."/>
            <person name="Sykes S."/>
            <person name="Young S."/>
            <person name="Jaffe D."/>
            <person name="Berlin A."/>
            <person name="Alvarez P."/>
            <person name="Butler J."/>
            <person name="Gnerre S."/>
            <person name="Grabherr M."/>
            <person name="Mauceli E."/>
            <person name="Brockman W."/>
            <person name="Kodira C."/>
            <person name="Alvarado L."/>
            <person name="Zeng Q."/>
            <person name="Crawford M."/>
            <person name="Antoine C."/>
            <person name="Devon K."/>
            <person name="Galgiani J."/>
            <person name="Orsborn K."/>
            <person name="Lewis M.L."/>
            <person name="Nusbaum C."/>
            <person name="Galagan J."/>
            <person name="Birren B."/>
        </authorList>
    </citation>
    <scope>NUCLEOTIDE SEQUENCE [LARGE SCALE GENOMIC DNA]</scope>
    <source>
        <strain evidence="2 3">RMSCC 3488</strain>
    </source>
</reference>
<keyword evidence="1" id="KW-1133">Transmembrane helix</keyword>
<dbReference type="EMBL" id="DS268112">
    <property type="protein sequence ID" value="KMM70249.1"/>
    <property type="molecule type" value="Genomic_DNA"/>
</dbReference>
<keyword evidence="1" id="KW-0812">Transmembrane</keyword>
<name>A0A0J6FMX1_COCPO</name>
<protein>
    <submittedName>
        <fullName evidence="2">Uncharacterized protein</fullName>
    </submittedName>
</protein>
<dbReference type="AlphaFoldDB" id="A0A0J6FMX1"/>
<dbReference type="Proteomes" id="UP000054567">
    <property type="component" value="Unassembled WGS sequence"/>
</dbReference>
<evidence type="ECO:0000313" key="3">
    <source>
        <dbReference type="Proteomes" id="UP000054567"/>
    </source>
</evidence>
<accession>A0A0J6FMX1</accession>
<organism evidence="2 3">
    <name type="scientific">Coccidioides posadasii RMSCC 3488</name>
    <dbReference type="NCBI Taxonomy" id="454284"/>
    <lineage>
        <taxon>Eukaryota</taxon>
        <taxon>Fungi</taxon>
        <taxon>Dikarya</taxon>
        <taxon>Ascomycota</taxon>
        <taxon>Pezizomycotina</taxon>
        <taxon>Eurotiomycetes</taxon>
        <taxon>Eurotiomycetidae</taxon>
        <taxon>Onygenales</taxon>
        <taxon>Onygenaceae</taxon>
        <taxon>Coccidioides</taxon>
    </lineage>
</organism>
<sequence length="138" mass="15931">MDTRWREKITTQQSLHLGGWVVVIVMYLPVTKLVCLQRNPTVVWEPQNYLRDLTGRRQAQLLEVIQAGELWESCIQAIIPPEILHPPDVLREEYGTRGGRRESATPVVVLRPKHKLGIEGHHRHELKPRTPVKNVVDL</sequence>
<gene>
    <name evidence="2" type="ORF">CPAG_06561</name>
</gene>
<dbReference type="VEuPathDB" id="FungiDB:CPAG_06561"/>
<proteinExistence type="predicted"/>